<keyword evidence="2" id="KW-1185">Reference proteome</keyword>
<name>A0A834J999_VESVU</name>
<protein>
    <submittedName>
        <fullName evidence="1">Uncharacterized protein</fullName>
    </submittedName>
</protein>
<accession>A0A834J999</accession>
<dbReference type="Proteomes" id="UP000614350">
    <property type="component" value="Unassembled WGS sequence"/>
</dbReference>
<evidence type="ECO:0000313" key="1">
    <source>
        <dbReference type="EMBL" id="KAF7382784.1"/>
    </source>
</evidence>
<reference evidence="1" key="1">
    <citation type="journal article" date="2020" name="G3 (Bethesda)">
        <title>High-Quality Assemblies for Three Invasive Social Wasps from the &lt;i&gt;Vespula&lt;/i&gt; Genus.</title>
        <authorList>
            <person name="Harrop T.W.R."/>
            <person name="Guhlin J."/>
            <person name="McLaughlin G.M."/>
            <person name="Permina E."/>
            <person name="Stockwell P."/>
            <person name="Gilligan J."/>
            <person name="Le Lec M.F."/>
            <person name="Gruber M.A.M."/>
            <person name="Quinn O."/>
            <person name="Lovegrove M."/>
            <person name="Duncan E.J."/>
            <person name="Remnant E.J."/>
            <person name="Van Eeckhoven J."/>
            <person name="Graham B."/>
            <person name="Knapp R.A."/>
            <person name="Langford K.W."/>
            <person name="Kronenberg Z."/>
            <person name="Press M.O."/>
            <person name="Eacker S.M."/>
            <person name="Wilson-Rankin E.E."/>
            <person name="Purcell J."/>
            <person name="Lester P.J."/>
            <person name="Dearden P.K."/>
        </authorList>
    </citation>
    <scope>NUCLEOTIDE SEQUENCE</scope>
    <source>
        <strain evidence="1">Marl-1</strain>
    </source>
</reference>
<dbReference type="EMBL" id="JACSEA010000018">
    <property type="protein sequence ID" value="KAF7382784.1"/>
    <property type="molecule type" value="Genomic_DNA"/>
</dbReference>
<comment type="caution">
    <text evidence="1">The sequence shown here is derived from an EMBL/GenBank/DDBJ whole genome shotgun (WGS) entry which is preliminary data.</text>
</comment>
<organism evidence="1 2">
    <name type="scientific">Vespula vulgaris</name>
    <name type="common">Yellow jacket</name>
    <name type="synonym">Wasp</name>
    <dbReference type="NCBI Taxonomy" id="7454"/>
    <lineage>
        <taxon>Eukaryota</taxon>
        <taxon>Metazoa</taxon>
        <taxon>Ecdysozoa</taxon>
        <taxon>Arthropoda</taxon>
        <taxon>Hexapoda</taxon>
        <taxon>Insecta</taxon>
        <taxon>Pterygota</taxon>
        <taxon>Neoptera</taxon>
        <taxon>Endopterygota</taxon>
        <taxon>Hymenoptera</taxon>
        <taxon>Apocrita</taxon>
        <taxon>Aculeata</taxon>
        <taxon>Vespoidea</taxon>
        <taxon>Vespidae</taxon>
        <taxon>Vespinae</taxon>
        <taxon>Vespula</taxon>
    </lineage>
</organism>
<dbReference type="AlphaFoldDB" id="A0A834J999"/>
<proteinExistence type="predicted"/>
<gene>
    <name evidence="1" type="ORF">HZH66_013186</name>
</gene>
<sequence length="250" mass="28670">MKIFDQVGFKFKVAALKVSEKIILASLVQSRKHVPNPTIVRLNQHTLLVHTSLPKFLAHNAWPGRLWPTCITFDKASTIMRRLCEADFKFRNPPSLLQCEPLKEGENQYMELEFYVVKSVVNDWIVAKNLQRSTSQEDSRCVHLPSGGKSLVVLKVGVHFTPTATGSSVIDHCRKSHAFAQLVLSQMFAFNRLTKQATAFRTVLYLDSRRNIRRKLSVKSMHALTPNFNERVFMTILGYSKSFEDNLWDF</sequence>
<evidence type="ECO:0000313" key="2">
    <source>
        <dbReference type="Proteomes" id="UP000614350"/>
    </source>
</evidence>